<dbReference type="Proteomes" id="UP000198889">
    <property type="component" value="Unassembled WGS sequence"/>
</dbReference>
<dbReference type="RefSeq" id="WP_091439059.1">
    <property type="nucleotide sequence ID" value="NZ_FMTP01000003.1"/>
</dbReference>
<protein>
    <submittedName>
        <fullName evidence="5">DNA-binding transcriptional regulator, GntR family</fullName>
    </submittedName>
</protein>
<dbReference type="InterPro" id="IPR036388">
    <property type="entry name" value="WH-like_DNA-bd_sf"/>
</dbReference>
<dbReference type="InterPro" id="IPR000524">
    <property type="entry name" value="Tscrpt_reg_HTH_GntR"/>
</dbReference>
<sequence>MVEALSNFSPFQRTETLGVRVRDQLRNAIMAGLFKPGEKLTLRAVAGSLGVSLTPAREALFNLAAEGVLELGSNGSIYIPRLDEENIRELVKIRCSLESLAAREAAPNITRDDIIEISSINDRLIEANREKNYTLLTELNWIFHFTIYEASKMPLLVKMIESCWLRTGSYIKTIYPAFSNTDDGILNHIAIIRAVREGNPQAIADAIAHDIEYSSQAFYRAVREEE</sequence>
<dbReference type="SUPFAM" id="SSF48008">
    <property type="entry name" value="GntR ligand-binding domain-like"/>
    <property type="match status" value="1"/>
</dbReference>
<dbReference type="SMART" id="SM00895">
    <property type="entry name" value="FCD"/>
    <property type="match status" value="1"/>
</dbReference>
<keyword evidence="1" id="KW-0805">Transcription regulation</keyword>
<evidence type="ECO:0000313" key="5">
    <source>
        <dbReference type="EMBL" id="SCW67060.1"/>
    </source>
</evidence>
<name>A0A1G4SD29_9HYPH</name>
<dbReference type="InterPro" id="IPR008920">
    <property type="entry name" value="TF_FadR/GntR_C"/>
</dbReference>
<gene>
    <name evidence="5" type="ORF">SAMN05660859_2120</name>
</gene>
<dbReference type="PROSITE" id="PS50949">
    <property type="entry name" value="HTH_GNTR"/>
    <property type="match status" value="1"/>
</dbReference>
<evidence type="ECO:0000256" key="2">
    <source>
        <dbReference type="ARBA" id="ARBA00023125"/>
    </source>
</evidence>
<dbReference type="InterPro" id="IPR036390">
    <property type="entry name" value="WH_DNA-bd_sf"/>
</dbReference>
<proteinExistence type="predicted"/>
<evidence type="ECO:0000259" key="4">
    <source>
        <dbReference type="PROSITE" id="PS50949"/>
    </source>
</evidence>
<accession>A0A1G4SD29</accession>
<dbReference type="Pfam" id="PF07729">
    <property type="entry name" value="FCD"/>
    <property type="match status" value="1"/>
</dbReference>
<keyword evidence="6" id="KW-1185">Reference proteome</keyword>
<dbReference type="SUPFAM" id="SSF46785">
    <property type="entry name" value="Winged helix' DNA-binding domain"/>
    <property type="match status" value="1"/>
</dbReference>
<dbReference type="AlphaFoldDB" id="A0A1G4SD29"/>
<dbReference type="PANTHER" id="PTHR43537:SF39">
    <property type="entry name" value="HTH-TYPE TRANSCRIPTIONAL REGULATOR MCBR"/>
    <property type="match status" value="1"/>
</dbReference>
<dbReference type="Pfam" id="PF00392">
    <property type="entry name" value="GntR"/>
    <property type="match status" value="1"/>
</dbReference>
<keyword evidence="3" id="KW-0804">Transcription</keyword>
<dbReference type="SMART" id="SM00345">
    <property type="entry name" value="HTH_GNTR"/>
    <property type="match status" value="1"/>
</dbReference>
<feature type="domain" description="HTH gntR-type" evidence="4">
    <location>
        <begin position="15"/>
        <end position="82"/>
    </location>
</feature>
<evidence type="ECO:0000313" key="6">
    <source>
        <dbReference type="Proteomes" id="UP000198889"/>
    </source>
</evidence>
<dbReference type="GO" id="GO:0003677">
    <property type="term" value="F:DNA binding"/>
    <property type="evidence" value="ECO:0007669"/>
    <property type="project" value="UniProtKB-KW"/>
</dbReference>
<dbReference type="STRING" id="177413.SAMN05660859_2120"/>
<evidence type="ECO:0000256" key="3">
    <source>
        <dbReference type="ARBA" id="ARBA00023163"/>
    </source>
</evidence>
<dbReference type="GO" id="GO:0003700">
    <property type="term" value="F:DNA-binding transcription factor activity"/>
    <property type="evidence" value="ECO:0007669"/>
    <property type="project" value="InterPro"/>
</dbReference>
<dbReference type="PANTHER" id="PTHR43537">
    <property type="entry name" value="TRANSCRIPTIONAL REGULATOR, GNTR FAMILY"/>
    <property type="match status" value="1"/>
</dbReference>
<keyword evidence="2 5" id="KW-0238">DNA-binding</keyword>
<dbReference type="Gene3D" id="1.20.120.530">
    <property type="entry name" value="GntR ligand-binding domain-like"/>
    <property type="match status" value="1"/>
</dbReference>
<dbReference type="EMBL" id="FMTP01000003">
    <property type="protein sequence ID" value="SCW67060.1"/>
    <property type="molecule type" value="Genomic_DNA"/>
</dbReference>
<reference evidence="6" key="1">
    <citation type="submission" date="2016-10" db="EMBL/GenBank/DDBJ databases">
        <authorList>
            <person name="Varghese N."/>
            <person name="Submissions S."/>
        </authorList>
    </citation>
    <scope>NUCLEOTIDE SEQUENCE [LARGE SCALE GENOMIC DNA]</scope>
    <source>
        <strain evidence="6">CGMCC 1.1761</strain>
    </source>
</reference>
<organism evidence="5 6">
    <name type="scientific">Ancylobacter rudongensis</name>
    <dbReference type="NCBI Taxonomy" id="177413"/>
    <lineage>
        <taxon>Bacteria</taxon>
        <taxon>Pseudomonadati</taxon>
        <taxon>Pseudomonadota</taxon>
        <taxon>Alphaproteobacteria</taxon>
        <taxon>Hyphomicrobiales</taxon>
        <taxon>Xanthobacteraceae</taxon>
        <taxon>Ancylobacter</taxon>
    </lineage>
</organism>
<dbReference type="Gene3D" id="1.10.10.10">
    <property type="entry name" value="Winged helix-like DNA-binding domain superfamily/Winged helix DNA-binding domain"/>
    <property type="match status" value="1"/>
</dbReference>
<evidence type="ECO:0000256" key="1">
    <source>
        <dbReference type="ARBA" id="ARBA00023015"/>
    </source>
</evidence>
<dbReference type="InterPro" id="IPR011711">
    <property type="entry name" value="GntR_C"/>
</dbReference>